<proteinExistence type="predicted"/>
<accession>A0ABR2G0M5</accession>
<gene>
    <name evidence="1" type="ORF">V6N12_024464</name>
</gene>
<comment type="caution">
    <text evidence="1">The sequence shown here is derived from an EMBL/GenBank/DDBJ whole genome shotgun (WGS) entry which is preliminary data.</text>
</comment>
<dbReference type="Proteomes" id="UP001472677">
    <property type="component" value="Unassembled WGS sequence"/>
</dbReference>
<protein>
    <submittedName>
        <fullName evidence="1">Uncharacterized protein</fullName>
    </submittedName>
</protein>
<evidence type="ECO:0000313" key="1">
    <source>
        <dbReference type="EMBL" id="KAK8590081.1"/>
    </source>
</evidence>
<evidence type="ECO:0000313" key="2">
    <source>
        <dbReference type="Proteomes" id="UP001472677"/>
    </source>
</evidence>
<name>A0ABR2G0M5_9ROSI</name>
<organism evidence="1 2">
    <name type="scientific">Hibiscus sabdariffa</name>
    <name type="common">roselle</name>
    <dbReference type="NCBI Taxonomy" id="183260"/>
    <lineage>
        <taxon>Eukaryota</taxon>
        <taxon>Viridiplantae</taxon>
        <taxon>Streptophyta</taxon>
        <taxon>Embryophyta</taxon>
        <taxon>Tracheophyta</taxon>
        <taxon>Spermatophyta</taxon>
        <taxon>Magnoliopsida</taxon>
        <taxon>eudicotyledons</taxon>
        <taxon>Gunneridae</taxon>
        <taxon>Pentapetalae</taxon>
        <taxon>rosids</taxon>
        <taxon>malvids</taxon>
        <taxon>Malvales</taxon>
        <taxon>Malvaceae</taxon>
        <taxon>Malvoideae</taxon>
        <taxon>Hibiscus</taxon>
    </lineage>
</organism>
<sequence length="94" mass="10347">MMMALGSTWVSKRHPRRVLTAHRVVQSVLVRSVAGIGNKGATDVRITDWIEALEPGTRQSGALGSYQMKVKRTSEDLVEMNDREVMKGSGSCDD</sequence>
<keyword evidence="2" id="KW-1185">Reference proteome</keyword>
<reference evidence="1 2" key="1">
    <citation type="journal article" date="2024" name="G3 (Bethesda)">
        <title>Genome assembly of Hibiscus sabdariffa L. provides insights into metabolisms of medicinal natural products.</title>
        <authorList>
            <person name="Kim T."/>
        </authorList>
    </citation>
    <scope>NUCLEOTIDE SEQUENCE [LARGE SCALE GENOMIC DNA]</scope>
    <source>
        <strain evidence="1">TK-2024</strain>
        <tissue evidence="1">Old leaves</tissue>
    </source>
</reference>
<dbReference type="EMBL" id="JBBPBM010000004">
    <property type="protein sequence ID" value="KAK8590081.1"/>
    <property type="molecule type" value="Genomic_DNA"/>
</dbReference>